<evidence type="ECO:0000313" key="2">
    <source>
        <dbReference type="Proteomes" id="UP001501207"/>
    </source>
</evidence>
<gene>
    <name evidence="1" type="ORF">GCM10023143_23100</name>
</gene>
<dbReference type="EMBL" id="BAABFN010000005">
    <property type="protein sequence ID" value="GAA4313072.1"/>
    <property type="molecule type" value="Genomic_DNA"/>
</dbReference>
<reference evidence="2" key="1">
    <citation type="journal article" date="2019" name="Int. J. Syst. Evol. Microbiol.">
        <title>The Global Catalogue of Microorganisms (GCM) 10K type strain sequencing project: providing services to taxonomists for standard genome sequencing and annotation.</title>
        <authorList>
            <consortium name="The Broad Institute Genomics Platform"/>
            <consortium name="The Broad Institute Genome Sequencing Center for Infectious Disease"/>
            <person name="Wu L."/>
            <person name="Ma J."/>
        </authorList>
    </citation>
    <scope>NUCLEOTIDE SEQUENCE [LARGE SCALE GENOMIC DNA]</scope>
    <source>
        <strain evidence="2">JCM 17664</strain>
    </source>
</reference>
<accession>A0ABP8FXJ4</accession>
<dbReference type="RefSeq" id="WP_344979426.1">
    <property type="nucleotide sequence ID" value="NZ_BAABFN010000005.1"/>
</dbReference>
<proteinExistence type="predicted"/>
<sequence length="225" mass="25346">MQKIGVLLVFSVLLFPALPVRAQHMLSEGKIVYKVEVELPADAPANAAGMFRGSHFDIAFKPYRTRTDMYLGQRYHYTTIHDTRDSSAVSLIEILQNKYLLRLSSGDVDTLQARYNGVTFRDVSGSRKIAGYICRKAIGQLKDGSIFTVYYTPALSAAQDGFNGQFNGLQGFPLEYEKTTHRGLKMVFTATAVETEPLPASWFDIPDSGYRELSPQEWRSMRQKD</sequence>
<evidence type="ECO:0000313" key="1">
    <source>
        <dbReference type="EMBL" id="GAA4313072.1"/>
    </source>
</evidence>
<evidence type="ECO:0008006" key="3">
    <source>
        <dbReference type="Google" id="ProtNLM"/>
    </source>
</evidence>
<name>A0ABP8FXJ4_9BACT</name>
<comment type="caution">
    <text evidence="1">The sequence shown here is derived from an EMBL/GenBank/DDBJ whole genome shotgun (WGS) entry which is preliminary data.</text>
</comment>
<organism evidence="1 2">
    <name type="scientific">Compostibacter hankyongensis</name>
    <dbReference type="NCBI Taxonomy" id="1007089"/>
    <lineage>
        <taxon>Bacteria</taxon>
        <taxon>Pseudomonadati</taxon>
        <taxon>Bacteroidota</taxon>
        <taxon>Chitinophagia</taxon>
        <taxon>Chitinophagales</taxon>
        <taxon>Chitinophagaceae</taxon>
        <taxon>Compostibacter</taxon>
    </lineage>
</organism>
<protein>
    <recommendedName>
        <fullName evidence="3">GLPGLI family protein</fullName>
    </recommendedName>
</protein>
<keyword evidence="2" id="KW-1185">Reference proteome</keyword>
<dbReference type="Proteomes" id="UP001501207">
    <property type="component" value="Unassembled WGS sequence"/>
</dbReference>